<dbReference type="SUPFAM" id="SSF69572">
    <property type="entry name" value="Activating enzymes of the ubiquitin-like proteins"/>
    <property type="match status" value="1"/>
</dbReference>
<gene>
    <name evidence="1" type="ORF">NDI89_17965</name>
</gene>
<name>A0A9Q4L039_9EURY</name>
<dbReference type="NCBIfam" id="TIGR03882">
    <property type="entry name" value="cyclo_dehyd_2"/>
    <property type="match status" value="1"/>
</dbReference>
<evidence type="ECO:0000313" key="2">
    <source>
        <dbReference type="Proteomes" id="UP001154061"/>
    </source>
</evidence>
<dbReference type="InterPro" id="IPR035985">
    <property type="entry name" value="Ubiquitin-activating_enz"/>
</dbReference>
<dbReference type="InterPro" id="IPR022291">
    <property type="entry name" value="Bacteriocin_synth_cyclodeHase"/>
</dbReference>
<accession>A0A9Q4L039</accession>
<keyword evidence="2" id="KW-1185">Reference proteome</keyword>
<dbReference type="Gene3D" id="3.40.50.720">
    <property type="entry name" value="NAD(P)-binding Rossmann-like Domain"/>
    <property type="match status" value="1"/>
</dbReference>
<dbReference type="EMBL" id="JAMQOT010000007">
    <property type="protein sequence ID" value="MDF9747475.1"/>
    <property type="molecule type" value="Genomic_DNA"/>
</dbReference>
<dbReference type="RefSeq" id="WP_277523513.1">
    <property type="nucleotide sequence ID" value="NZ_JAMQOT010000007.1"/>
</dbReference>
<reference evidence="1" key="1">
    <citation type="submission" date="2022-06" db="EMBL/GenBank/DDBJ databases">
        <title>Natrinema sp. a new haloarchaeum isolate from saline soil.</title>
        <authorList>
            <person name="Strakova D."/>
            <person name="Galisteo C."/>
            <person name="Sanchez-Porro C."/>
            <person name="Ventosa A."/>
        </authorList>
    </citation>
    <scope>NUCLEOTIDE SEQUENCE</scope>
    <source>
        <strain evidence="1">S1CR25-10</strain>
    </source>
</reference>
<protein>
    <submittedName>
        <fullName evidence="1">TOMM leader peptide-binding protein</fullName>
    </submittedName>
</protein>
<proteinExistence type="predicted"/>
<sequence>MVAEDLARTGVEDVRVKTVGDTDSATESENITAFEGEIDALISSVEYALYLDDAPGMGIAKRVNETAVETETPLTVAQLLGLEAILGPTIVPGESPCLLCLLKRWQSFQDNLDSYRAYVESTTERQNIHLPAHERLLAGLVSKEATTQLLTGHGYVVGRTLDVDLLSMDLETNEVLKMPRCDVCGVKHEDWQRLIDFQAIKDD</sequence>
<dbReference type="GO" id="GO:0008641">
    <property type="term" value="F:ubiquitin-like modifier activating enzyme activity"/>
    <property type="evidence" value="ECO:0007669"/>
    <property type="project" value="InterPro"/>
</dbReference>
<dbReference type="AlphaFoldDB" id="A0A9Q4L039"/>
<dbReference type="Proteomes" id="UP001154061">
    <property type="component" value="Unassembled WGS sequence"/>
</dbReference>
<comment type="caution">
    <text evidence="1">The sequence shown here is derived from an EMBL/GenBank/DDBJ whole genome shotgun (WGS) entry which is preliminary data.</text>
</comment>
<organism evidence="1 2">
    <name type="scientific">Natrinema salsiterrestre</name>
    <dbReference type="NCBI Taxonomy" id="2950540"/>
    <lineage>
        <taxon>Archaea</taxon>
        <taxon>Methanobacteriati</taxon>
        <taxon>Methanobacteriota</taxon>
        <taxon>Stenosarchaea group</taxon>
        <taxon>Halobacteria</taxon>
        <taxon>Halobacteriales</taxon>
        <taxon>Natrialbaceae</taxon>
        <taxon>Natrinema</taxon>
    </lineage>
</organism>
<evidence type="ECO:0000313" key="1">
    <source>
        <dbReference type="EMBL" id="MDF9747475.1"/>
    </source>
</evidence>